<dbReference type="AlphaFoldDB" id="A0A0H4P9E2"/>
<dbReference type="OrthoDB" id="9806995at2"/>
<protein>
    <submittedName>
        <fullName evidence="2">Uncharacterized protein</fullName>
    </submittedName>
</protein>
<dbReference type="SUPFAM" id="SSF63829">
    <property type="entry name" value="Calcium-dependent phosphotriesterase"/>
    <property type="match status" value="1"/>
</dbReference>
<feature type="chain" id="PRO_5005208491" evidence="1">
    <location>
        <begin position="22"/>
        <end position="319"/>
    </location>
</feature>
<dbReference type="InterPro" id="IPR015943">
    <property type="entry name" value="WD40/YVTN_repeat-like_dom_sf"/>
</dbReference>
<feature type="signal peptide" evidence="1">
    <location>
        <begin position="1"/>
        <end position="21"/>
    </location>
</feature>
<keyword evidence="3" id="KW-1185">Reference proteome</keyword>
<dbReference type="KEGG" id="camu:CA2015_1332"/>
<accession>A0A0H4P9E2</accession>
<gene>
    <name evidence="2" type="ORF">CA2015_1332</name>
</gene>
<name>A0A0H4P9E2_9BACT</name>
<proteinExistence type="predicted"/>
<dbReference type="Gene3D" id="2.130.10.10">
    <property type="entry name" value="YVTN repeat-like/Quinoprotein amine dehydrogenase"/>
    <property type="match status" value="1"/>
</dbReference>
<evidence type="ECO:0000256" key="1">
    <source>
        <dbReference type="SAM" id="SignalP"/>
    </source>
</evidence>
<evidence type="ECO:0000313" key="2">
    <source>
        <dbReference type="EMBL" id="AKP50779.1"/>
    </source>
</evidence>
<sequence>MKVLFYLCVILPLVFSCNWSSEDPLQSKQILEGYHITTIDFDKAGNAWLGTLDQGLIKFDGQNIKVYPEITKMIRVLKVDSKNQVFLATDGLVKFDGENFTRYDPSNTPGMEGVVMDLDIDSKDQVWFAMGGFNSGGLGRLDEDGLTFYTPDNSPLTAHWVSGIKVTHKDEVWVSSQTSVGNVELAKIKEGEWSLYNTDNLGFNPYSITNLEENSRGDLVAGIDYSFSSSNTSGRPPLFTFDEKVGKQINANKSFQISKILVDSFDRIWCAGYTGYAIYMHESWSYDEETFKDISVFSISQAPNGEIWMGTGDGVYVIE</sequence>
<reference evidence="2 3" key="1">
    <citation type="submission" date="2015-07" db="EMBL/GenBank/DDBJ databases">
        <authorList>
            <person name="Kim K.M."/>
        </authorList>
    </citation>
    <scope>NUCLEOTIDE SEQUENCE [LARGE SCALE GENOMIC DNA]</scope>
    <source>
        <strain evidence="2 3">KCTC 12363</strain>
    </source>
</reference>
<dbReference type="EMBL" id="CP012040">
    <property type="protein sequence ID" value="AKP50779.1"/>
    <property type="molecule type" value="Genomic_DNA"/>
</dbReference>
<dbReference type="Proteomes" id="UP000036520">
    <property type="component" value="Chromosome"/>
</dbReference>
<dbReference type="PROSITE" id="PS51257">
    <property type="entry name" value="PROKAR_LIPOPROTEIN"/>
    <property type="match status" value="1"/>
</dbReference>
<evidence type="ECO:0000313" key="3">
    <source>
        <dbReference type="Proteomes" id="UP000036520"/>
    </source>
</evidence>
<keyword evidence="1" id="KW-0732">Signal</keyword>
<organism evidence="2 3">
    <name type="scientific">Cyclobacterium amurskyense</name>
    <dbReference type="NCBI Taxonomy" id="320787"/>
    <lineage>
        <taxon>Bacteria</taxon>
        <taxon>Pseudomonadati</taxon>
        <taxon>Bacteroidota</taxon>
        <taxon>Cytophagia</taxon>
        <taxon>Cytophagales</taxon>
        <taxon>Cyclobacteriaceae</taxon>
        <taxon>Cyclobacterium</taxon>
    </lineage>
</organism>
<dbReference type="STRING" id="320787.CA2015_1332"/>
<dbReference type="RefSeq" id="WP_048641192.1">
    <property type="nucleotide sequence ID" value="NZ_CP012040.1"/>
</dbReference>